<evidence type="ECO:0000313" key="1">
    <source>
        <dbReference type="EMBL" id="AZE54530.1"/>
    </source>
</evidence>
<evidence type="ECO:0000313" key="2">
    <source>
        <dbReference type="Proteomes" id="UP000268696"/>
    </source>
</evidence>
<dbReference type="RefSeq" id="WP_124377317.1">
    <property type="nucleotide sequence ID" value="NZ_CP027754.1"/>
</dbReference>
<dbReference type="AlphaFoldDB" id="A0A3G7U5G0"/>
<dbReference type="Proteomes" id="UP000268696">
    <property type="component" value="Chromosome"/>
</dbReference>
<protein>
    <submittedName>
        <fullName evidence="1">Plasmid related protein</fullName>
    </submittedName>
</protein>
<proteinExistence type="predicted"/>
<dbReference type="EMBL" id="CP027754">
    <property type="protein sequence ID" value="AZE54530.1"/>
    <property type="molecule type" value="Genomic_DNA"/>
</dbReference>
<reference evidence="1 2" key="1">
    <citation type="submission" date="2018-03" db="EMBL/GenBank/DDBJ databases">
        <title>Diversity of phytobeneficial traits revealed by whole-genome analysis of worldwide-isolated phenazine-producing Pseudomonas spp.</title>
        <authorList>
            <person name="Biessy A."/>
            <person name="Novinscak A."/>
            <person name="Blom J."/>
            <person name="Leger G."/>
            <person name="Thomashow L.S."/>
            <person name="Cazorla F.M."/>
            <person name="Josic D."/>
            <person name="Filion M."/>
        </authorList>
    </citation>
    <scope>NUCLEOTIDE SEQUENCE [LARGE SCALE GENOMIC DNA]</scope>
    <source>
        <strain evidence="1 2">30B</strain>
    </source>
</reference>
<name>A0A3G7U5G0_9PSED</name>
<accession>A0A3G7U5G0</accession>
<organism evidence="1 2">
    <name type="scientific">Pseudomonas synxantha</name>
    <dbReference type="NCBI Taxonomy" id="47883"/>
    <lineage>
        <taxon>Bacteria</taxon>
        <taxon>Pseudomonadati</taxon>
        <taxon>Pseudomonadota</taxon>
        <taxon>Gammaproteobacteria</taxon>
        <taxon>Pseudomonadales</taxon>
        <taxon>Pseudomonadaceae</taxon>
        <taxon>Pseudomonas</taxon>
    </lineage>
</organism>
<gene>
    <name evidence="1" type="ORF">C4K03_2375</name>
</gene>
<sequence length="97" mass="11004">METACATTPRFSPGMIVATAGVQALIESISFQPLTYLLRHLHGDWGDVDPEDWEENQSALENGNRLLSVYHVTPQLTLWIITEWDRSVTTMLLPDEY</sequence>